<evidence type="ECO:0000313" key="8">
    <source>
        <dbReference type="Proteomes" id="UP000001918"/>
    </source>
</evidence>
<dbReference type="RefSeq" id="WP_012855225.1">
    <property type="nucleotide sequence ID" value="NC_013510.1"/>
</dbReference>
<evidence type="ECO:0000256" key="4">
    <source>
        <dbReference type="ARBA" id="ARBA00022917"/>
    </source>
</evidence>
<proteinExistence type="inferred from homology"/>
<dbReference type="Proteomes" id="UP000001918">
    <property type="component" value="Chromosome"/>
</dbReference>
<gene>
    <name evidence="7" type="ordered locus">Tcur_4928</name>
</gene>
<dbReference type="KEGG" id="tcu:Tcur_4928"/>
<sequence>MTRHRRRVIFSGIKPSGRLTLGNYPGALRHFVAAQHTGLCIFSVVDLHALTVEHDPARLRALTRQTALLEILGGCLGEGDLQAPAERYSSYSALKRDVTDAVITLLEPLQARHAELAADRAEPEAVLRRGAERAAGLASSTLTAAKHAIGLAA</sequence>
<dbReference type="Gene3D" id="1.10.240.10">
    <property type="entry name" value="Tyrosyl-Transfer RNA Synthetase"/>
    <property type="match status" value="1"/>
</dbReference>
<evidence type="ECO:0000256" key="3">
    <source>
        <dbReference type="ARBA" id="ARBA00022840"/>
    </source>
</evidence>
<dbReference type="InterPro" id="IPR002305">
    <property type="entry name" value="aa-tRNA-synth_Ic"/>
</dbReference>
<evidence type="ECO:0000256" key="5">
    <source>
        <dbReference type="ARBA" id="ARBA00023146"/>
    </source>
</evidence>
<accession>D1A8C9</accession>
<comment type="similarity">
    <text evidence="6">Belongs to the class-I aminoacyl-tRNA synthetase family.</text>
</comment>
<keyword evidence="5 6" id="KW-0030">Aminoacyl-tRNA synthetase</keyword>
<evidence type="ECO:0000256" key="2">
    <source>
        <dbReference type="ARBA" id="ARBA00022741"/>
    </source>
</evidence>
<dbReference type="STRING" id="471852.Tcur_4928"/>
<dbReference type="GO" id="GO:0005829">
    <property type="term" value="C:cytosol"/>
    <property type="evidence" value="ECO:0007669"/>
    <property type="project" value="TreeGrafter"/>
</dbReference>
<dbReference type="OrthoDB" id="9801042at2"/>
<dbReference type="AlphaFoldDB" id="D1A8C9"/>
<dbReference type="eggNOG" id="COG0180">
    <property type="taxonomic scope" value="Bacteria"/>
</dbReference>
<dbReference type="EMBL" id="CP001738">
    <property type="protein sequence ID" value="ACZ00444.1"/>
    <property type="molecule type" value="Genomic_DNA"/>
</dbReference>
<evidence type="ECO:0000256" key="6">
    <source>
        <dbReference type="RuleBase" id="RU363036"/>
    </source>
</evidence>
<dbReference type="PANTHER" id="PTHR43766">
    <property type="entry name" value="TRYPTOPHAN--TRNA LIGASE, MITOCHONDRIAL"/>
    <property type="match status" value="1"/>
</dbReference>
<keyword evidence="2 6" id="KW-0547">Nucleotide-binding</keyword>
<organism evidence="7 8">
    <name type="scientific">Thermomonospora curvata (strain ATCC 19995 / DSM 43183 / JCM 3096 / KCTC 9072 / NBRC 15933 / NCIMB 10081 / Henssen B9)</name>
    <dbReference type="NCBI Taxonomy" id="471852"/>
    <lineage>
        <taxon>Bacteria</taxon>
        <taxon>Bacillati</taxon>
        <taxon>Actinomycetota</taxon>
        <taxon>Actinomycetes</taxon>
        <taxon>Streptosporangiales</taxon>
        <taxon>Thermomonosporaceae</taxon>
        <taxon>Thermomonospora</taxon>
    </lineage>
</organism>
<dbReference type="PANTHER" id="PTHR43766:SF1">
    <property type="entry name" value="TRYPTOPHAN--TRNA LIGASE, MITOCHONDRIAL"/>
    <property type="match status" value="1"/>
</dbReference>
<name>D1A8C9_THECD</name>
<dbReference type="Gene3D" id="3.40.50.620">
    <property type="entry name" value="HUPs"/>
    <property type="match status" value="2"/>
</dbReference>
<keyword evidence="3 6" id="KW-0067">ATP-binding</keyword>
<keyword evidence="1 6" id="KW-0436">Ligase</keyword>
<dbReference type="PROSITE" id="PS00178">
    <property type="entry name" value="AA_TRNA_LIGASE_I"/>
    <property type="match status" value="1"/>
</dbReference>
<evidence type="ECO:0000313" key="7">
    <source>
        <dbReference type="EMBL" id="ACZ00444.1"/>
    </source>
</evidence>
<reference evidence="7 8" key="1">
    <citation type="journal article" date="2011" name="Stand. Genomic Sci.">
        <title>Complete genome sequence of Thermomonospora curvata type strain (B9).</title>
        <authorList>
            <person name="Chertkov O."/>
            <person name="Sikorski J."/>
            <person name="Nolan M."/>
            <person name="Lapidus A."/>
            <person name="Lucas S."/>
            <person name="Del Rio T.G."/>
            <person name="Tice H."/>
            <person name="Cheng J.F."/>
            <person name="Goodwin L."/>
            <person name="Pitluck S."/>
            <person name="Liolios K."/>
            <person name="Ivanova N."/>
            <person name="Mavromatis K."/>
            <person name="Mikhailova N."/>
            <person name="Ovchinnikova G."/>
            <person name="Pati A."/>
            <person name="Chen A."/>
            <person name="Palaniappan K."/>
            <person name="Djao O.D."/>
            <person name="Land M."/>
            <person name="Hauser L."/>
            <person name="Chang Y.J."/>
            <person name="Jeffries C.D."/>
            <person name="Brettin T."/>
            <person name="Han C."/>
            <person name="Detter J.C."/>
            <person name="Rohde M."/>
            <person name="Goker M."/>
            <person name="Woyke T."/>
            <person name="Bristow J."/>
            <person name="Eisen J.A."/>
            <person name="Markowitz V."/>
            <person name="Hugenholtz P."/>
            <person name="Klenk H.P."/>
            <person name="Kyrpides N.C."/>
        </authorList>
    </citation>
    <scope>NUCLEOTIDE SEQUENCE [LARGE SCALE GENOMIC DNA]</scope>
    <source>
        <strain evidence="8">ATCC 19995 / DSM 43183 / JCM 3096 / KCTC 9072 / NBRC 15933 / NCIMB 10081 / Henssen B9</strain>
    </source>
</reference>
<dbReference type="InterPro" id="IPR001412">
    <property type="entry name" value="aa-tRNA-synth_I_CS"/>
</dbReference>
<dbReference type="InterPro" id="IPR014729">
    <property type="entry name" value="Rossmann-like_a/b/a_fold"/>
</dbReference>
<keyword evidence="4 6" id="KW-0648">Protein biosynthesis</keyword>
<dbReference type="GO" id="GO:0004830">
    <property type="term" value="F:tryptophan-tRNA ligase activity"/>
    <property type="evidence" value="ECO:0007669"/>
    <property type="project" value="TreeGrafter"/>
</dbReference>
<dbReference type="HOGENOM" id="CLU_1712403_0_0_11"/>
<keyword evidence="8" id="KW-1185">Reference proteome</keyword>
<dbReference type="InterPro" id="IPR050203">
    <property type="entry name" value="Trp-tRNA_synthetase"/>
</dbReference>
<evidence type="ECO:0000256" key="1">
    <source>
        <dbReference type="ARBA" id="ARBA00022598"/>
    </source>
</evidence>
<dbReference type="Pfam" id="PF00579">
    <property type="entry name" value="tRNA-synt_1b"/>
    <property type="match status" value="1"/>
</dbReference>
<dbReference type="GO" id="GO:0006436">
    <property type="term" value="P:tryptophanyl-tRNA aminoacylation"/>
    <property type="evidence" value="ECO:0007669"/>
    <property type="project" value="TreeGrafter"/>
</dbReference>
<protein>
    <submittedName>
        <fullName evidence="7">Tryptophanyl-tRNA synthetase-like protein</fullName>
    </submittedName>
</protein>
<dbReference type="SUPFAM" id="SSF52374">
    <property type="entry name" value="Nucleotidylyl transferase"/>
    <property type="match status" value="1"/>
</dbReference>
<dbReference type="GO" id="GO:0005524">
    <property type="term" value="F:ATP binding"/>
    <property type="evidence" value="ECO:0007669"/>
    <property type="project" value="UniProtKB-KW"/>
</dbReference>